<gene>
    <name evidence="3" type="ORF">M1R53_00310</name>
</gene>
<dbReference type="InterPro" id="IPR025582">
    <property type="entry name" value="YARHG_dom"/>
</dbReference>
<organism evidence="3 4">
    <name type="scientific">Fenollaria massiliensis</name>
    <dbReference type="NCBI Taxonomy" id="938288"/>
    <lineage>
        <taxon>Bacteria</taxon>
        <taxon>Bacillati</taxon>
        <taxon>Bacillota</taxon>
        <taxon>Clostridia</taxon>
        <taxon>Eubacteriales</taxon>
        <taxon>Fenollaria</taxon>
    </lineage>
</organism>
<name>A0A9E7DJY9_9FIRM</name>
<reference evidence="3" key="1">
    <citation type="submission" date="2022-04" db="EMBL/GenBank/DDBJ databases">
        <title>Complete genome sequences of Ezakiella coagulans and Fenollaria massiliensis.</title>
        <authorList>
            <person name="France M.T."/>
            <person name="Clifford J."/>
            <person name="Narina S."/>
            <person name="Rutt L."/>
            <person name="Ravel J."/>
        </authorList>
    </citation>
    <scope>NUCLEOTIDE SEQUENCE</scope>
    <source>
        <strain evidence="3">C0061C2</strain>
    </source>
</reference>
<sequence>MRIRRNSSVYINFEGRGEGQRDKRKIYAIVLTLACLALLAIFYFLFKYTTTHVYIKEASEDAKVYEGIYKETVLDREKFEKADEKFKMKIDEASFIRAQAEYFMPIEPKEKLDKNFAKSYKKVFEDEYLFNGDAKLIPMKLLKALSRNEIRLIKAEILARHGYEFKTKEFADYFKQKSWYKVDEHYNSAFLSTTEAQNIKFIMDYEKELDK</sequence>
<dbReference type="RefSeq" id="WP_249242659.1">
    <property type="nucleotide sequence ID" value="NZ_CP096649.1"/>
</dbReference>
<dbReference type="SMART" id="SM01324">
    <property type="entry name" value="YARHG"/>
    <property type="match status" value="1"/>
</dbReference>
<keyword evidence="4" id="KW-1185">Reference proteome</keyword>
<evidence type="ECO:0000259" key="2">
    <source>
        <dbReference type="SMART" id="SM01324"/>
    </source>
</evidence>
<dbReference type="Proteomes" id="UP000831151">
    <property type="component" value="Chromosome"/>
</dbReference>
<feature type="transmembrane region" description="Helical" evidence="1">
    <location>
        <begin position="26"/>
        <end position="46"/>
    </location>
</feature>
<dbReference type="AlphaFoldDB" id="A0A9E7DJY9"/>
<dbReference type="Pfam" id="PF13308">
    <property type="entry name" value="YARHG"/>
    <property type="match status" value="1"/>
</dbReference>
<proteinExistence type="predicted"/>
<dbReference type="KEGG" id="fms:M1R53_00310"/>
<keyword evidence="1" id="KW-0812">Transmembrane</keyword>
<keyword evidence="1" id="KW-0472">Membrane</keyword>
<accession>A0A9E7DJY9</accession>
<protein>
    <submittedName>
        <fullName evidence="3">YARHG domain-containing protein</fullName>
    </submittedName>
</protein>
<keyword evidence="1" id="KW-1133">Transmembrane helix</keyword>
<dbReference type="InterPro" id="IPR038434">
    <property type="entry name" value="YARHG_sf"/>
</dbReference>
<evidence type="ECO:0000313" key="3">
    <source>
        <dbReference type="EMBL" id="UQK59147.1"/>
    </source>
</evidence>
<evidence type="ECO:0000256" key="1">
    <source>
        <dbReference type="SAM" id="Phobius"/>
    </source>
</evidence>
<dbReference type="Gene3D" id="1.20.58.1690">
    <property type="match status" value="1"/>
</dbReference>
<dbReference type="EMBL" id="CP096649">
    <property type="protein sequence ID" value="UQK59147.1"/>
    <property type="molecule type" value="Genomic_DNA"/>
</dbReference>
<evidence type="ECO:0000313" key="4">
    <source>
        <dbReference type="Proteomes" id="UP000831151"/>
    </source>
</evidence>
<feature type="domain" description="YARHG" evidence="2">
    <location>
        <begin position="126"/>
        <end position="207"/>
    </location>
</feature>